<organism evidence="3 4">
    <name type="scientific">Herbiconiux oxytropis</name>
    <dbReference type="NCBI Taxonomy" id="2970915"/>
    <lineage>
        <taxon>Bacteria</taxon>
        <taxon>Bacillati</taxon>
        <taxon>Actinomycetota</taxon>
        <taxon>Actinomycetes</taxon>
        <taxon>Micrococcales</taxon>
        <taxon>Microbacteriaceae</taxon>
        <taxon>Herbiconiux</taxon>
    </lineage>
</organism>
<sequence length="258" mass="26611">MTTPQLVLASHGTSSMLGQAAVAQLVATVAEALPRVGVHGCHVDVQQPDVTTTLDAIADDSAAIVVPLLLSAGFHVYVDLAEAVAEARLRIPAAATPALGPDVRLAELLARRLAEAGLAPADSVVLAAAGSTDPRAVADCERMRRLLAAQIGNPVTLGFVSAAQPELRSAVASARRELLPAGRVVVANYHLAPGHFSDRVAAAGGDLTTRPLLDGVEPPAPELVDIVVDRYLDQRRSWSLAIVSAGTEISPQATMSVG</sequence>
<gene>
    <name evidence="3" type="ORF">N1028_11580</name>
</gene>
<keyword evidence="2" id="KW-0456">Lyase</keyword>
<dbReference type="Proteomes" id="UP001165587">
    <property type="component" value="Unassembled WGS sequence"/>
</dbReference>
<evidence type="ECO:0000256" key="2">
    <source>
        <dbReference type="ARBA" id="ARBA00023239"/>
    </source>
</evidence>
<dbReference type="InterPro" id="IPR050963">
    <property type="entry name" value="Sirohydro_Cobaltochel/CbiX"/>
</dbReference>
<evidence type="ECO:0000313" key="4">
    <source>
        <dbReference type="Proteomes" id="UP001165587"/>
    </source>
</evidence>
<dbReference type="SUPFAM" id="SSF53800">
    <property type="entry name" value="Chelatase"/>
    <property type="match status" value="1"/>
</dbReference>
<dbReference type="Gene3D" id="3.40.50.1400">
    <property type="match status" value="2"/>
</dbReference>
<dbReference type="PANTHER" id="PTHR33542:SF5">
    <property type="entry name" value="FERROCHELATASE CHE1"/>
    <property type="match status" value="1"/>
</dbReference>
<protein>
    <submittedName>
        <fullName evidence="3">Cobalamin biosynthesis protein CbiX</fullName>
    </submittedName>
</protein>
<evidence type="ECO:0000313" key="3">
    <source>
        <dbReference type="EMBL" id="MCS5726535.1"/>
    </source>
</evidence>
<dbReference type="GO" id="GO:0016829">
    <property type="term" value="F:lyase activity"/>
    <property type="evidence" value="ECO:0007669"/>
    <property type="project" value="UniProtKB-KW"/>
</dbReference>
<keyword evidence="4" id="KW-1185">Reference proteome</keyword>
<evidence type="ECO:0000256" key="1">
    <source>
        <dbReference type="ARBA" id="ARBA00022723"/>
    </source>
</evidence>
<dbReference type="PANTHER" id="PTHR33542">
    <property type="entry name" value="SIROHYDROCHLORIN FERROCHELATASE, CHLOROPLASTIC"/>
    <property type="match status" value="1"/>
</dbReference>
<dbReference type="AlphaFoldDB" id="A0AA41XIG4"/>
<accession>A0AA41XIG4</accession>
<name>A0AA41XIG4_9MICO</name>
<dbReference type="InterPro" id="IPR002762">
    <property type="entry name" value="CbiX-like"/>
</dbReference>
<dbReference type="GO" id="GO:0046872">
    <property type="term" value="F:metal ion binding"/>
    <property type="evidence" value="ECO:0007669"/>
    <property type="project" value="UniProtKB-KW"/>
</dbReference>
<dbReference type="RefSeq" id="WP_259529043.1">
    <property type="nucleotide sequence ID" value="NZ_JANLCK010000005.1"/>
</dbReference>
<dbReference type="CDD" id="cd03416">
    <property type="entry name" value="CbiX_SirB_N"/>
    <property type="match status" value="1"/>
</dbReference>
<keyword evidence="1" id="KW-0479">Metal-binding</keyword>
<reference evidence="3" key="1">
    <citation type="submission" date="2022-08" db="EMBL/GenBank/DDBJ databases">
        <authorList>
            <person name="Deng Y."/>
            <person name="Han X.-F."/>
            <person name="Zhang Y.-Q."/>
        </authorList>
    </citation>
    <scope>NUCLEOTIDE SEQUENCE</scope>
    <source>
        <strain evidence="3">CPCC 203407</strain>
    </source>
</reference>
<dbReference type="Pfam" id="PF01903">
    <property type="entry name" value="CbiX"/>
    <property type="match status" value="2"/>
</dbReference>
<comment type="caution">
    <text evidence="3">The sequence shown here is derived from an EMBL/GenBank/DDBJ whole genome shotgun (WGS) entry which is preliminary data.</text>
</comment>
<dbReference type="EMBL" id="JANLCK010000005">
    <property type="protein sequence ID" value="MCS5726535.1"/>
    <property type="molecule type" value="Genomic_DNA"/>
</dbReference>
<proteinExistence type="predicted"/>